<evidence type="ECO:0000256" key="7">
    <source>
        <dbReference type="ARBA" id="ARBA00022777"/>
    </source>
</evidence>
<dbReference type="PROSITE" id="PS51481">
    <property type="entry name" value="DHAK"/>
    <property type="match status" value="1"/>
</dbReference>
<dbReference type="InterPro" id="IPR036117">
    <property type="entry name" value="DhaL_dom_sf"/>
</dbReference>
<dbReference type="EMBL" id="OV725081">
    <property type="protein sequence ID" value="CAH1400994.1"/>
    <property type="molecule type" value="Genomic_DNA"/>
</dbReference>
<dbReference type="InterPro" id="IPR004006">
    <property type="entry name" value="DhaK_dom"/>
</dbReference>
<evidence type="ECO:0000256" key="2">
    <source>
        <dbReference type="ARBA" id="ARBA00012110"/>
    </source>
</evidence>
<dbReference type="GO" id="GO:0034012">
    <property type="term" value="F:FAD-AMP lyase (cyclizing) activity"/>
    <property type="evidence" value="ECO:0007669"/>
    <property type="project" value="UniProtKB-EC"/>
</dbReference>
<evidence type="ECO:0000256" key="5">
    <source>
        <dbReference type="ARBA" id="ARBA00022679"/>
    </source>
</evidence>
<evidence type="ECO:0000256" key="8">
    <source>
        <dbReference type="ARBA" id="ARBA00022840"/>
    </source>
</evidence>
<dbReference type="Pfam" id="PF02733">
    <property type="entry name" value="Dak1"/>
    <property type="match status" value="1"/>
</dbReference>
<evidence type="ECO:0000256" key="9">
    <source>
        <dbReference type="ARBA" id="ARBA00023285"/>
    </source>
</evidence>
<gene>
    <name evidence="18" type="ORF">NEZAVI_LOCUS10113</name>
</gene>
<keyword evidence="9" id="KW-0170">Cobalt</keyword>
<evidence type="ECO:0000256" key="1">
    <source>
        <dbReference type="ARBA" id="ARBA00012107"/>
    </source>
</evidence>
<feature type="domain" description="DhaK" evidence="17">
    <location>
        <begin position="9"/>
        <end position="340"/>
    </location>
</feature>
<dbReference type="PANTHER" id="PTHR28629">
    <property type="entry name" value="TRIOKINASE/FMN CYCLASE"/>
    <property type="match status" value="1"/>
</dbReference>
<evidence type="ECO:0000256" key="6">
    <source>
        <dbReference type="ARBA" id="ARBA00022741"/>
    </source>
</evidence>
<dbReference type="GO" id="GO:0019563">
    <property type="term" value="P:glycerol catabolic process"/>
    <property type="evidence" value="ECO:0007669"/>
    <property type="project" value="TreeGrafter"/>
</dbReference>
<evidence type="ECO:0000256" key="11">
    <source>
        <dbReference type="ARBA" id="ARBA00045490"/>
    </source>
</evidence>
<dbReference type="SUPFAM" id="SSF82549">
    <property type="entry name" value="DAK1/DegV-like"/>
    <property type="match status" value="1"/>
</dbReference>
<comment type="catalytic activity">
    <reaction evidence="14">
        <text>FAD = riboflavin cyclic-4',5'-phosphate + AMP + H(+)</text>
        <dbReference type="Rhea" id="RHEA:13729"/>
        <dbReference type="ChEBI" id="CHEBI:15378"/>
        <dbReference type="ChEBI" id="CHEBI:57692"/>
        <dbReference type="ChEBI" id="CHEBI:76202"/>
        <dbReference type="ChEBI" id="CHEBI:456215"/>
        <dbReference type="EC" id="4.6.1.15"/>
    </reaction>
</comment>
<evidence type="ECO:0000256" key="15">
    <source>
        <dbReference type="ARBA" id="ARBA00048898"/>
    </source>
</evidence>
<keyword evidence="5" id="KW-0808">Transferase</keyword>
<name>A0A9P0HFA0_NEZVI</name>
<evidence type="ECO:0000259" key="16">
    <source>
        <dbReference type="PROSITE" id="PS51480"/>
    </source>
</evidence>
<dbReference type="EC" id="2.7.1.29" evidence="1"/>
<proteinExistence type="predicted"/>
<dbReference type="Gene3D" id="1.25.40.340">
    <property type="match status" value="1"/>
</dbReference>
<accession>A0A9P0HFA0</accession>
<evidence type="ECO:0000256" key="10">
    <source>
        <dbReference type="ARBA" id="ARBA00032426"/>
    </source>
</evidence>
<dbReference type="SUPFAM" id="SSF101473">
    <property type="entry name" value="DhaL-like"/>
    <property type="match status" value="1"/>
</dbReference>
<dbReference type="GO" id="GO:0004371">
    <property type="term" value="F:glycerone kinase activity"/>
    <property type="evidence" value="ECO:0007669"/>
    <property type="project" value="UniProtKB-EC"/>
</dbReference>
<evidence type="ECO:0000256" key="13">
    <source>
        <dbReference type="ARBA" id="ARBA00047974"/>
    </source>
</evidence>
<keyword evidence="7" id="KW-0418">Kinase</keyword>
<comment type="catalytic activity">
    <reaction evidence="13">
        <text>D-glyceraldehyde + ATP = D-glyceraldehyde 3-phosphate + ADP + H(+)</text>
        <dbReference type="Rhea" id="RHEA:13941"/>
        <dbReference type="ChEBI" id="CHEBI:15378"/>
        <dbReference type="ChEBI" id="CHEBI:17378"/>
        <dbReference type="ChEBI" id="CHEBI:30616"/>
        <dbReference type="ChEBI" id="CHEBI:59776"/>
        <dbReference type="ChEBI" id="CHEBI:456216"/>
        <dbReference type="EC" id="2.7.1.28"/>
    </reaction>
</comment>
<evidence type="ECO:0000313" key="19">
    <source>
        <dbReference type="Proteomes" id="UP001152798"/>
    </source>
</evidence>
<protein>
    <recommendedName>
        <fullName evidence="4">Triokinase/FMN cyclase</fullName>
        <ecNumber evidence="2">2.7.1.28</ecNumber>
        <ecNumber evidence="1">2.7.1.29</ecNumber>
        <ecNumber evidence="3">4.6.1.15</ecNumber>
    </recommendedName>
    <alternativeName>
        <fullName evidence="10">Bifunctional ATP-dependent dihydroxyacetone kinase/FAD-AMP lyase (cyclizing)</fullName>
    </alternativeName>
</protein>
<dbReference type="EC" id="4.6.1.15" evidence="3"/>
<dbReference type="SMART" id="SM01120">
    <property type="entry name" value="Dak2"/>
    <property type="match status" value="1"/>
</dbReference>
<dbReference type="Proteomes" id="UP001152798">
    <property type="component" value="Chromosome 5"/>
</dbReference>
<evidence type="ECO:0000313" key="18">
    <source>
        <dbReference type="EMBL" id="CAH1400994.1"/>
    </source>
</evidence>
<evidence type="ECO:0000256" key="4">
    <source>
        <dbReference type="ARBA" id="ARBA00018932"/>
    </source>
</evidence>
<dbReference type="Gene3D" id="3.40.50.10440">
    <property type="entry name" value="Dihydroxyacetone kinase, domain 1"/>
    <property type="match status" value="1"/>
</dbReference>
<comment type="subunit">
    <text evidence="12">Homodimer. Interacts with IFIH1 (via the CARD domains), the interaction is inhibited by viral infection.</text>
</comment>
<dbReference type="InterPro" id="IPR004007">
    <property type="entry name" value="DhaL_dom"/>
</dbReference>
<dbReference type="Pfam" id="PF02734">
    <property type="entry name" value="Dak2"/>
    <property type="match status" value="1"/>
</dbReference>
<dbReference type="GO" id="GO:0005829">
    <property type="term" value="C:cytosol"/>
    <property type="evidence" value="ECO:0007669"/>
    <property type="project" value="TreeGrafter"/>
</dbReference>
<comment type="function">
    <text evidence="11">Catalyzes both the phosphorylation of dihydroxyacetone and of glyceraldehyde, and the splitting of ribonucleoside diphosphate-X compounds among which FAD is the best substrate. Represses IFIH1-mediated cellular antiviral response.</text>
</comment>
<dbReference type="OrthoDB" id="1724672at2759"/>
<evidence type="ECO:0000256" key="14">
    <source>
        <dbReference type="ARBA" id="ARBA00048526"/>
    </source>
</evidence>
<keyword evidence="6" id="KW-0547">Nucleotide-binding</keyword>
<keyword evidence="8" id="KW-0067">ATP-binding</keyword>
<dbReference type="GO" id="GO:0005524">
    <property type="term" value="F:ATP binding"/>
    <property type="evidence" value="ECO:0007669"/>
    <property type="project" value="UniProtKB-KW"/>
</dbReference>
<dbReference type="InterPro" id="IPR050861">
    <property type="entry name" value="Dihydroxyacetone_Kinase"/>
</dbReference>
<reference evidence="18" key="1">
    <citation type="submission" date="2022-01" db="EMBL/GenBank/DDBJ databases">
        <authorList>
            <person name="King R."/>
        </authorList>
    </citation>
    <scope>NUCLEOTIDE SEQUENCE</scope>
</reference>
<comment type="catalytic activity">
    <reaction evidence="15">
        <text>dihydroxyacetone + ATP = dihydroxyacetone phosphate + ADP + H(+)</text>
        <dbReference type="Rhea" id="RHEA:15773"/>
        <dbReference type="ChEBI" id="CHEBI:15378"/>
        <dbReference type="ChEBI" id="CHEBI:16016"/>
        <dbReference type="ChEBI" id="CHEBI:30616"/>
        <dbReference type="ChEBI" id="CHEBI:57642"/>
        <dbReference type="ChEBI" id="CHEBI:456216"/>
        <dbReference type="EC" id="2.7.1.29"/>
    </reaction>
</comment>
<dbReference type="GO" id="GO:0050354">
    <property type="term" value="F:triokinase activity"/>
    <property type="evidence" value="ECO:0007669"/>
    <property type="project" value="UniProtKB-EC"/>
</dbReference>
<organism evidence="18 19">
    <name type="scientific">Nezara viridula</name>
    <name type="common">Southern green stink bug</name>
    <name type="synonym">Cimex viridulus</name>
    <dbReference type="NCBI Taxonomy" id="85310"/>
    <lineage>
        <taxon>Eukaryota</taxon>
        <taxon>Metazoa</taxon>
        <taxon>Ecdysozoa</taxon>
        <taxon>Arthropoda</taxon>
        <taxon>Hexapoda</taxon>
        <taxon>Insecta</taxon>
        <taxon>Pterygota</taxon>
        <taxon>Neoptera</taxon>
        <taxon>Paraneoptera</taxon>
        <taxon>Hemiptera</taxon>
        <taxon>Heteroptera</taxon>
        <taxon>Panheteroptera</taxon>
        <taxon>Pentatomomorpha</taxon>
        <taxon>Pentatomoidea</taxon>
        <taxon>Pentatomidae</taxon>
        <taxon>Pentatominae</taxon>
        <taxon>Nezara</taxon>
    </lineage>
</organism>
<dbReference type="PANTHER" id="PTHR28629:SF4">
    <property type="entry name" value="TRIOKINASE_FMN CYCLASE"/>
    <property type="match status" value="1"/>
</dbReference>
<feature type="domain" description="DhaL" evidence="16">
    <location>
        <begin position="379"/>
        <end position="572"/>
    </location>
</feature>
<evidence type="ECO:0000259" key="17">
    <source>
        <dbReference type="PROSITE" id="PS51481"/>
    </source>
</evidence>
<evidence type="ECO:0000256" key="3">
    <source>
        <dbReference type="ARBA" id="ARBA00012578"/>
    </source>
</evidence>
<dbReference type="AlphaFoldDB" id="A0A9P0HFA0"/>
<dbReference type="Gene3D" id="3.30.1180.20">
    <property type="entry name" value="Dihydroxyacetone kinase, domain 2"/>
    <property type="match status" value="1"/>
</dbReference>
<sequence>MCQKSAINSPETAVTEMLEGMSYAFPGLYIKPEDGIVIIEKDRGDKVALVCGCGAGYEPFAAGFVGEGMLTGYISGKMAKAPRAGVIFSVIKRLAELNKGGVLVLILNYSRDVLNFGLAIERARCIGLKVESVVLVDDCARWKMMRVQQFSNLAYKKGVAGSVFAFKILGALSSAGAAISHMVAEARNINYRLTTLGFVTEHFCFPGADKPAYTLKPKEVIIGMGMNGERGIKSIELTSARDVIRVVMSIILEEANLGGDSNVFVLVNRFTSMTVSEGYVIAKEVYKYLAKKKLNIIRLLVSQFMSSFDAKGAHISVLNVSQQGMDWLQLLEMETEAYAWPNTKMSSINPGYLMDDIVDDFGPEPQAGRGMMLSTHESWIFRKVIEAVCRSLIDAELVLNQLNAYYNNGDCGTNLKSFAVAVLQKLRGKKDCFEDVSLVFQVMERCAEEVMDGAIGSVYAALLCGASSSATSWPECFRGAIKFLGIYFPMAHGYRTVFDVIDPACQDFLGHYELLGEEFWRVALQLAVDKAEKKCVETFSMKPRVGLCSTGPAKNMDAGAYSAVVWLRAVNNALKRLLPFDDVPPPEEEDWRHRLQYLLLSLRPTQPLCPLKDKMLNLYLTPSGMDFADEEDEEEQSYFELTEC</sequence>
<keyword evidence="19" id="KW-1185">Reference proteome</keyword>
<dbReference type="PROSITE" id="PS51480">
    <property type="entry name" value="DHAL"/>
    <property type="match status" value="1"/>
</dbReference>
<dbReference type="EC" id="2.7.1.28" evidence="2"/>
<evidence type="ECO:0000256" key="12">
    <source>
        <dbReference type="ARBA" id="ARBA00046681"/>
    </source>
</evidence>